<dbReference type="Gene3D" id="3.40.50.150">
    <property type="entry name" value="Vaccinia Virus protein VP39"/>
    <property type="match status" value="1"/>
</dbReference>
<proteinExistence type="predicted"/>
<dbReference type="InterPro" id="IPR029063">
    <property type="entry name" value="SAM-dependent_MTases_sf"/>
</dbReference>
<dbReference type="RefSeq" id="WP_067941363.1">
    <property type="nucleotide sequence ID" value="NZ_CP014228.1"/>
</dbReference>
<gene>
    <name evidence="2" type="ORF">AXF14_05025</name>
</gene>
<evidence type="ECO:0000259" key="1">
    <source>
        <dbReference type="Pfam" id="PF08241"/>
    </source>
</evidence>
<accession>A0A0X8JEI8</accession>
<dbReference type="InterPro" id="IPR050508">
    <property type="entry name" value="Methyltransf_Superfamily"/>
</dbReference>
<organism evidence="2 3">
    <name type="scientific">Actinomyces radicidentis</name>
    <dbReference type="NCBI Taxonomy" id="111015"/>
    <lineage>
        <taxon>Bacteria</taxon>
        <taxon>Bacillati</taxon>
        <taxon>Actinomycetota</taxon>
        <taxon>Actinomycetes</taxon>
        <taxon>Actinomycetales</taxon>
        <taxon>Actinomycetaceae</taxon>
        <taxon>Actinomyces</taxon>
    </lineage>
</organism>
<feature type="domain" description="Methyltransferase type 11" evidence="1">
    <location>
        <begin position="41"/>
        <end position="131"/>
    </location>
</feature>
<dbReference type="Proteomes" id="UP000065220">
    <property type="component" value="Chromosome"/>
</dbReference>
<dbReference type="AlphaFoldDB" id="A0A0X8JEI8"/>
<dbReference type="STRING" id="111015.AXF14_05025"/>
<dbReference type="GO" id="GO:0008757">
    <property type="term" value="F:S-adenosylmethionine-dependent methyltransferase activity"/>
    <property type="evidence" value="ECO:0007669"/>
    <property type="project" value="InterPro"/>
</dbReference>
<dbReference type="PANTHER" id="PTHR42912:SF95">
    <property type="entry name" value="METHYLTRANSFERASE TYPE 11 DOMAIN-CONTAINING PROTEIN"/>
    <property type="match status" value="1"/>
</dbReference>
<dbReference type="InterPro" id="IPR013216">
    <property type="entry name" value="Methyltransf_11"/>
</dbReference>
<evidence type="ECO:0000313" key="3">
    <source>
        <dbReference type="Proteomes" id="UP000065220"/>
    </source>
</evidence>
<dbReference type="CDD" id="cd02440">
    <property type="entry name" value="AdoMet_MTases"/>
    <property type="match status" value="1"/>
</dbReference>
<dbReference type="SUPFAM" id="SSF53335">
    <property type="entry name" value="S-adenosyl-L-methionine-dependent methyltransferases"/>
    <property type="match status" value="1"/>
</dbReference>
<dbReference type="KEGG" id="ard:AXF14_05025"/>
<dbReference type="OrthoDB" id="9797252at2"/>
<protein>
    <recommendedName>
        <fullName evidence="1">Methyltransferase type 11 domain-containing protein</fullName>
    </recommendedName>
</protein>
<reference evidence="3" key="1">
    <citation type="submission" date="2016-02" db="EMBL/GenBank/DDBJ databases">
        <authorList>
            <person name="Holder M.E."/>
            <person name="Ajami N.J."/>
            <person name="Petrosino J.F."/>
        </authorList>
    </citation>
    <scope>NUCLEOTIDE SEQUENCE [LARGE SCALE GENOMIC DNA]</scope>
    <source>
        <strain evidence="3">CCUG 36733</strain>
    </source>
</reference>
<sequence length="259" mass="27332">MSVDEVWSASPYAPTARRLRPASGLTARRVLDAVGPGARVVEIGAGHGDTTRALLAAGLEVTAVEPARRMRETGAALVHGATWLAATGEATGLPDGSADAVASSSGSMFCDPSHDPAEWARILRPGGLLVMTAWSEDGFLAEMTARMTAVLAPGEDSAPPHMTWCRPGVAAGRLGAGLEDVRVKHHQLEWRFATVEEGMEYYRSGSPTHAWTLAHAGERRPALLDALRGHLEERAGADGTIRESTGYGLITARRAPAPE</sequence>
<evidence type="ECO:0000313" key="2">
    <source>
        <dbReference type="EMBL" id="AMD87072.1"/>
    </source>
</evidence>
<dbReference type="EMBL" id="CP014228">
    <property type="protein sequence ID" value="AMD87072.1"/>
    <property type="molecule type" value="Genomic_DNA"/>
</dbReference>
<dbReference type="PANTHER" id="PTHR42912">
    <property type="entry name" value="METHYLTRANSFERASE"/>
    <property type="match status" value="1"/>
</dbReference>
<keyword evidence="3" id="KW-1185">Reference proteome</keyword>
<dbReference type="Pfam" id="PF08241">
    <property type="entry name" value="Methyltransf_11"/>
    <property type="match status" value="1"/>
</dbReference>
<name>A0A0X8JEI8_ACTRD</name>